<dbReference type="GO" id="GO:0005576">
    <property type="term" value="C:extracellular region"/>
    <property type="evidence" value="ECO:0007669"/>
    <property type="project" value="UniProtKB-SubCell"/>
</dbReference>
<gene>
    <name evidence="9" type="ORF">AN1_LOCUS5056</name>
</gene>
<evidence type="ECO:0000256" key="6">
    <source>
        <dbReference type="ARBA" id="ARBA00023157"/>
    </source>
</evidence>
<proteinExistence type="inferred from homology"/>
<keyword evidence="4" id="KW-0372">Hormone</keyword>
<dbReference type="SMR" id="A0A654EJR8"/>
<dbReference type="KEGG" id="ath:AT1G60815"/>
<dbReference type="GO" id="GO:0005179">
    <property type="term" value="F:hormone activity"/>
    <property type="evidence" value="ECO:0007669"/>
    <property type="project" value="UniProtKB-KW"/>
</dbReference>
<evidence type="ECO:0000313" key="10">
    <source>
        <dbReference type="Proteomes" id="UP000426265"/>
    </source>
</evidence>
<dbReference type="PANTHER" id="PTHR34270:SF3">
    <property type="entry name" value="PROTEIN RALF-LIKE 16-RELATED"/>
    <property type="match status" value="1"/>
</dbReference>
<dbReference type="Pfam" id="PF05498">
    <property type="entry name" value="RALF"/>
    <property type="match status" value="1"/>
</dbReference>
<comment type="function">
    <text evidence="7">Cell signaling peptide that may regulate plant stress, growth, and development. Mediates a rapid alkalinization of extracellular space by mediating a transient increase in the cytoplasmic Ca(2+) concentration leading to a calcium-dependent signaling events through a cell surface receptor and a concomitant activation of some intracellular mitogen-activated protein kinases.</text>
</comment>
<dbReference type="ExpressionAtlas" id="A0A654EJR8">
    <property type="expression patterns" value="baseline"/>
</dbReference>
<comment type="subcellular location">
    <subcellularLocation>
        <location evidence="1">Secreted</location>
    </subcellularLocation>
</comment>
<evidence type="ECO:0000256" key="7">
    <source>
        <dbReference type="ARBA" id="ARBA00037228"/>
    </source>
</evidence>
<sequence>MSARKKNRIHVFFVSIMIIISLVSGFGEGIKQINYKDLIKDTIPGCTSKNPKECVKVPANTYHRGCEISTRCHREQHSSSG</sequence>
<dbReference type="GO" id="GO:0040008">
    <property type="term" value="P:regulation of growth"/>
    <property type="evidence" value="ECO:0007669"/>
    <property type="project" value="UniProtKB-ARBA"/>
</dbReference>
<evidence type="ECO:0000256" key="8">
    <source>
        <dbReference type="SAM" id="SignalP"/>
    </source>
</evidence>
<evidence type="ECO:0000256" key="5">
    <source>
        <dbReference type="ARBA" id="ARBA00022729"/>
    </source>
</evidence>
<evidence type="ECO:0000256" key="3">
    <source>
        <dbReference type="ARBA" id="ARBA00022525"/>
    </source>
</evidence>
<evidence type="ECO:0000313" key="9">
    <source>
        <dbReference type="EMBL" id="VYS49579.1"/>
    </source>
</evidence>
<dbReference type="Proteomes" id="UP000426265">
    <property type="component" value="Unassembled WGS sequence"/>
</dbReference>
<evidence type="ECO:0000256" key="2">
    <source>
        <dbReference type="ARBA" id="ARBA00009178"/>
    </source>
</evidence>
<evidence type="ECO:0000256" key="4">
    <source>
        <dbReference type="ARBA" id="ARBA00022702"/>
    </source>
</evidence>
<feature type="signal peptide" evidence="8">
    <location>
        <begin position="1"/>
        <end position="25"/>
    </location>
</feature>
<feature type="chain" id="PRO_5024972077" evidence="8">
    <location>
        <begin position="26"/>
        <end position="81"/>
    </location>
</feature>
<keyword evidence="6" id="KW-1015">Disulfide bond</keyword>
<evidence type="ECO:0000256" key="1">
    <source>
        <dbReference type="ARBA" id="ARBA00004613"/>
    </source>
</evidence>
<name>A0A654EJR8_ARATH</name>
<keyword evidence="3" id="KW-0964">Secreted</keyword>
<dbReference type="PANTHER" id="PTHR34270">
    <property type="entry name" value="PROTEIN RALF-LIKE 15-RELATED"/>
    <property type="match status" value="1"/>
</dbReference>
<dbReference type="AlphaFoldDB" id="A0A654EJR8"/>
<organism evidence="9 10">
    <name type="scientific">Arabidopsis thaliana</name>
    <name type="common">Mouse-ear cress</name>
    <dbReference type="NCBI Taxonomy" id="3702"/>
    <lineage>
        <taxon>Eukaryota</taxon>
        <taxon>Viridiplantae</taxon>
        <taxon>Streptophyta</taxon>
        <taxon>Embryophyta</taxon>
        <taxon>Tracheophyta</taxon>
        <taxon>Spermatophyta</taxon>
        <taxon>Magnoliopsida</taxon>
        <taxon>eudicotyledons</taxon>
        <taxon>Gunneridae</taxon>
        <taxon>Pentapetalae</taxon>
        <taxon>rosids</taxon>
        <taxon>malvids</taxon>
        <taxon>Brassicales</taxon>
        <taxon>Brassicaceae</taxon>
        <taxon>Camelineae</taxon>
        <taxon>Arabidopsis</taxon>
    </lineage>
</organism>
<keyword evidence="5 8" id="KW-0732">Signal</keyword>
<comment type="similarity">
    <text evidence="2">Belongs to the plant rapid alkalinization factor (RALF) family.</text>
</comment>
<accession>A0A654EJR8</accession>
<dbReference type="EMBL" id="CACRSJ010000104">
    <property type="protein sequence ID" value="VYS49579.1"/>
    <property type="molecule type" value="Genomic_DNA"/>
</dbReference>
<dbReference type="InterPro" id="IPR008801">
    <property type="entry name" value="RALF"/>
</dbReference>
<protein>
    <submittedName>
        <fullName evidence="9">Uncharacterized protein</fullName>
    </submittedName>
</protein>
<reference evidence="9 10" key="1">
    <citation type="submission" date="2019-11" db="EMBL/GenBank/DDBJ databases">
        <authorList>
            <person name="Jiao W.-B."/>
            <person name="Schneeberger K."/>
        </authorList>
    </citation>
    <scope>NUCLEOTIDE SEQUENCE [LARGE SCALE GENOMIC DNA]</scope>
    <source>
        <strain evidence="10">cv. An-1</strain>
    </source>
</reference>